<dbReference type="PANTHER" id="PTHR23417:SF14">
    <property type="entry name" value="PENTACOTRIPEPTIDE-REPEAT REGION OF PRORP DOMAIN-CONTAINING PROTEIN"/>
    <property type="match status" value="1"/>
</dbReference>
<evidence type="ECO:0000256" key="2">
    <source>
        <dbReference type="ARBA" id="ARBA00003015"/>
    </source>
</evidence>
<dbReference type="GO" id="GO:0008176">
    <property type="term" value="F:tRNA (guanine(46)-N7)-methyltransferase activity"/>
    <property type="evidence" value="ECO:0007669"/>
    <property type="project" value="UniProtKB-UniRule"/>
</dbReference>
<evidence type="ECO:0000256" key="7">
    <source>
        <dbReference type="HAMAP-Rule" id="MF_01057"/>
    </source>
</evidence>
<dbReference type="InterPro" id="IPR003358">
    <property type="entry name" value="tRNA_(Gua-N-7)_MeTrfase_Trmb"/>
</dbReference>
<dbReference type="EMBL" id="CP139487">
    <property type="protein sequence ID" value="WPU65876.1"/>
    <property type="molecule type" value="Genomic_DNA"/>
</dbReference>
<dbReference type="Pfam" id="PF02390">
    <property type="entry name" value="Methyltransf_4"/>
    <property type="match status" value="1"/>
</dbReference>
<dbReference type="CDD" id="cd02440">
    <property type="entry name" value="AdoMet_MTases"/>
    <property type="match status" value="1"/>
</dbReference>
<comment type="catalytic activity">
    <reaction evidence="1 7">
        <text>guanosine(46) in tRNA + S-adenosyl-L-methionine = N(7)-methylguanosine(46) in tRNA + S-adenosyl-L-homocysteine</text>
        <dbReference type="Rhea" id="RHEA:42708"/>
        <dbReference type="Rhea" id="RHEA-COMP:10188"/>
        <dbReference type="Rhea" id="RHEA-COMP:10189"/>
        <dbReference type="ChEBI" id="CHEBI:57856"/>
        <dbReference type="ChEBI" id="CHEBI:59789"/>
        <dbReference type="ChEBI" id="CHEBI:74269"/>
        <dbReference type="ChEBI" id="CHEBI:74480"/>
        <dbReference type="EC" id="2.1.1.33"/>
    </reaction>
</comment>
<feature type="binding site" evidence="7">
    <location>
        <position position="176"/>
    </location>
    <ligand>
        <name>substrate</name>
    </ligand>
</feature>
<dbReference type="RefSeq" id="WP_321397228.1">
    <property type="nucleotide sequence ID" value="NZ_CP139487.1"/>
</dbReference>
<dbReference type="KEGG" id="psti:SOO65_03870"/>
<evidence type="ECO:0000313" key="8">
    <source>
        <dbReference type="EMBL" id="WPU65876.1"/>
    </source>
</evidence>
<gene>
    <name evidence="7 8" type="primary">trmB</name>
    <name evidence="8" type="ORF">SOO65_03870</name>
</gene>
<dbReference type="Gene3D" id="3.40.50.150">
    <property type="entry name" value="Vaccinia Virus protein VP39"/>
    <property type="match status" value="1"/>
</dbReference>
<evidence type="ECO:0000256" key="1">
    <source>
        <dbReference type="ARBA" id="ARBA00000142"/>
    </source>
</evidence>
<organism evidence="8 9">
    <name type="scientific">Peredibacter starrii</name>
    <dbReference type="NCBI Taxonomy" id="28202"/>
    <lineage>
        <taxon>Bacteria</taxon>
        <taxon>Pseudomonadati</taxon>
        <taxon>Bdellovibrionota</taxon>
        <taxon>Bacteriovoracia</taxon>
        <taxon>Bacteriovoracales</taxon>
        <taxon>Bacteriovoracaceae</taxon>
        <taxon>Peredibacter</taxon>
    </lineage>
</organism>
<dbReference type="InterPro" id="IPR029063">
    <property type="entry name" value="SAM-dependent_MTases_sf"/>
</dbReference>
<accession>A0AAX4HRK9</accession>
<proteinExistence type="inferred from homology"/>
<comment type="caution">
    <text evidence="7">Lacks conserved residue(s) required for the propagation of feature annotation.</text>
</comment>
<keyword evidence="5 7" id="KW-0949">S-adenosyl-L-methionine</keyword>
<keyword evidence="3 7" id="KW-0489">Methyltransferase</keyword>
<comment type="function">
    <text evidence="2 7">Catalyzes the formation of N(7)-methylguanine at position 46 (m7G46) in tRNA.</text>
</comment>
<dbReference type="PANTHER" id="PTHR23417">
    <property type="entry name" value="3-DEOXY-D-MANNO-OCTULOSONIC-ACID TRANSFERASE/TRNA GUANINE-N 7 - -METHYLTRANSFERASE"/>
    <property type="match status" value="1"/>
</dbReference>
<feature type="binding site" evidence="7">
    <location>
        <begin position="217"/>
        <end position="220"/>
    </location>
    <ligand>
        <name>substrate</name>
    </ligand>
</feature>
<dbReference type="SUPFAM" id="SSF53335">
    <property type="entry name" value="S-adenosyl-L-methionine-dependent methyltransferases"/>
    <property type="match status" value="1"/>
</dbReference>
<evidence type="ECO:0000256" key="6">
    <source>
        <dbReference type="ARBA" id="ARBA00022694"/>
    </source>
</evidence>
<feature type="binding site" evidence="7">
    <location>
        <position position="140"/>
    </location>
    <ligand>
        <name>S-adenosyl-L-methionine</name>
        <dbReference type="ChEBI" id="CHEBI:59789"/>
    </ligand>
</feature>
<dbReference type="HAMAP" id="MF_01057">
    <property type="entry name" value="tRNA_methyltr_TrmB"/>
    <property type="match status" value="1"/>
</dbReference>
<comment type="similarity">
    <text evidence="7">Belongs to the class I-like SAM-binding methyltransferase superfamily. TrmB family.</text>
</comment>
<comment type="pathway">
    <text evidence="7">tRNA modification; N(7)-methylguanine-tRNA biosynthesis.</text>
</comment>
<feature type="binding site" evidence="7">
    <location>
        <position position="66"/>
    </location>
    <ligand>
        <name>S-adenosyl-L-methionine</name>
        <dbReference type="ChEBI" id="CHEBI:59789"/>
    </ligand>
</feature>
<evidence type="ECO:0000256" key="4">
    <source>
        <dbReference type="ARBA" id="ARBA00022679"/>
    </source>
</evidence>
<evidence type="ECO:0000313" key="9">
    <source>
        <dbReference type="Proteomes" id="UP001324634"/>
    </source>
</evidence>
<dbReference type="GO" id="GO:0043527">
    <property type="term" value="C:tRNA methyltransferase complex"/>
    <property type="evidence" value="ECO:0007669"/>
    <property type="project" value="TreeGrafter"/>
</dbReference>
<dbReference type="PROSITE" id="PS51625">
    <property type="entry name" value="SAM_MT_TRMB"/>
    <property type="match status" value="1"/>
</dbReference>
<reference evidence="8 9" key="1">
    <citation type="submission" date="2023-11" db="EMBL/GenBank/DDBJ databases">
        <title>Peredibacter starrii A3.12.</title>
        <authorList>
            <person name="Mitchell R.J."/>
        </authorList>
    </citation>
    <scope>NUCLEOTIDE SEQUENCE [LARGE SCALE GENOMIC DNA]</scope>
    <source>
        <strain evidence="8 9">A3.12</strain>
    </source>
</reference>
<sequence length="238" mass="28708">MTIEKPARKTLEDNFAYRSDFKYTHDNPYHDKLEVFDSFVLRDEEAESNVGKWGQLFKNEKPIEVEIGTGYGEFMMEYCQKYPDVNFIGLDHRFKRSFSVAKKLDKLEHKNFRYLRARGERLEFMFQENEVQSVFYFFPDPWPKTRHHKKRLFQKPFLNACAKVLKPGGTLFVKTDHDGYFDWMLEHLKDEKRFEILLQSRDLRNEYPEHFLSQFTTKFEKIFLSQGTLIKSIVLRKI</sequence>
<keyword evidence="9" id="KW-1185">Reference proteome</keyword>
<dbReference type="AlphaFoldDB" id="A0AAX4HRK9"/>
<keyword evidence="6 7" id="KW-0819">tRNA processing</keyword>
<dbReference type="NCBIfam" id="NF001080">
    <property type="entry name" value="PRK00121.2-2"/>
    <property type="match status" value="1"/>
</dbReference>
<dbReference type="InterPro" id="IPR055361">
    <property type="entry name" value="tRNA_methyltr_TrmB_bact"/>
</dbReference>
<evidence type="ECO:0000256" key="5">
    <source>
        <dbReference type="ARBA" id="ARBA00022691"/>
    </source>
</evidence>
<dbReference type="Proteomes" id="UP001324634">
    <property type="component" value="Chromosome"/>
</dbReference>
<keyword evidence="4 7" id="KW-0808">Transferase</keyword>
<evidence type="ECO:0000256" key="3">
    <source>
        <dbReference type="ARBA" id="ARBA00022603"/>
    </source>
</evidence>
<protein>
    <recommendedName>
        <fullName evidence="7">tRNA (guanine-N(7)-)-methyltransferase</fullName>
        <ecNumber evidence="7">2.1.1.33</ecNumber>
    </recommendedName>
    <alternativeName>
        <fullName evidence="7">tRNA (guanine(46)-N(7))-methyltransferase</fullName>
    </alternativeName>
    <alternativeName>
        <fullName evidence="7">tRNA(m7G46)-methyltransferase</fullName>
    </alternativeName>
</protein>
<name>A0AAX4HRK9_9BACT</name>
<dbReference type="EC" id="2.1.1.33" evidence="7"/>
<feature type="binding site" evidence="7">
    <location>
        <position position="144"/>
    </location>
    <ligand>
        <name>substrate</name>
    </ligand>
</feature>
<dbReference type="NCBIfam" id="TIGR00091">
    <property type="entry name" value="tRNA (guanosine(46)-N7)-methyltransferase TrmB"/>
    <property type="match status" value="1"/>
</dbReference>
<feature type="binding site" evidence="7">
    <location>
        <position position="91"/>
    </location>
    <ligand>
        <name>S-adenosyl-L-methionine</name>
        <dbReference type="ChEBI" id="CHEBI:59789"/>
    </ligand>
</feature>